<dbReference type="PANTHER" id="PTHR30136">
    <property type="entry name" value="HELIX-TURN-HELIX TRANSCRIPTIONAL REGULATOR, ICLR FAMILY"/>
    <property type="match status" value="1"/>
</dbReference>
<evidence type="ECO:0000313" key="7">
    <source>
        <dbReference type="Proteomes" id="UP001385892"/>
    </source>
</evidence>
<dbReference type="Proteomes" id="UP001385892">
    <property type="component" value="Unassembled WGS sequence"/>
</dbReference>
<dbReference type="Pfam" id="PF01614">
    <property type="entry name" value="IclR_C"/>
    <property type="match status" value="1"/>
</dbReference>
<evidence type="ECO:0000259" key="5">
    <source>
        <dbReference type="PROSITE" id="PS51078"/>
    </source>
</evidence>
<dbReference type="SMART" id="SM00346">
    <property type="entry name" value="HTH_ICLR"/>
    <property type="match status" value="1"/>
</dbReference>
<evidence type="ECO:0000256" key="1">
    <source>
        <dbReference type="ARBA" id="ARBA00023015"/>
    </source>
</evidence>
<evidence type="ECO:0000256" key="2">
    <source>
        <dbReference type="ARBA" id="ARBA00023125"/>
    </source>
</evidence>
<dbReference type="Gene3D" id="3.30.450.40">
    <property type="match status" value="1"/>
</dbReference>
<evidence type="ECO:0000256" key="3">
    <source>
        <dbReference type="ARBA" id="ARBA00023163"/>
    </source>
</evidence>
<comment type="caution">
    <text evidence="6">The sequence shown here is derived from an EMBL/GenBank/DDBJ whole genome shotgun (WGS) entry which is preliminary data.</text>
</comment>
<keyword evidence="1" id="KW-0805">Transcription regulation</keyword>
<accession>A0ABU8WIX4</accession>
<dbReference type="SUPFAM" id="SSF46785">
    <property type="entry name" value="Winged helix' DNA-binding domain"/>
    <property type="match status" value="1"/>
</dbReference>
<dbReference type="Pfam" id="PF09339">
    <property type="entry name" value="HTH_IclR"/>
    <property type="match status" value="1"/>
</dbReference>
<dbReference type="EMBL" id="JBBKZT010000003">
    <property type="protein sequence ID" value="MEJ8846592.1"/>
    <property type="molecule type" value="Genomic_DNA"/>
</dbReference>
<keyword evidence="7" id="KW-1185">Reference proteome</keyword>
<dbReference type="Gene3D" id="1.10.10.10">
    <property type="entry name" value="Winged helix-like DNA-binding domain superfamily/Winged helix DNA-binding domain"/>
    <property type="match status" value="1"/>
</dbReference>
<reference evidence="6 7" key="1">
    <citation type="submission" date="2024-03" db="EMBL/GenBank/DDBJ databases">
        <title>Novel species of the genus Variovorax.</title>
        <authorList>
            <person name="Liu Q."/>
            <person name="Xin Y.-H."/>
        </authorList>
    </citation>
    <scope>NUCLEOTIDE SEQUENCE [LARGE SCALE GENOMIC DNA]</scope>
    <source>
        <strain evidence="6 7">KACC 18900</strain>
    </source>
</reference>
<feature type="domain" description="HTH iclR-type" evidence="4">
    <location>
        <begin position="15"/>
        <end position="77"/>
    </location>
</feature>
<dbReference type="InterPro" id="IPR029016">
    <property type="entry name" value="GAF-like_dom_sf"/>
</dbReference>
<organism evidence="6 7">
    <name type="scientific">Variovorax rhizosphaerae</name>
    <dbReference type="NCBI Taxonomy" id="1836200"/>
    <lineage>
        <taxon>Bacteria</taxon>
        <taxon>Pseudomonadati</taxon>
        <taxon>Pseudomonadota</taxon>
        <taxon>Betaproteobacteria</taxon>
        <taxon>Burkholderiales</taxon>
        <taxon>Comamonadaceae</taxon>
        <taxon>Variovorax</taxon>
    </lineage>
</organism>
<dbReference type="PROSITE" id="PS51078">
    <property type="entry name" value="ICLR_ED"/>
    <property type="match status" value="1"/>
</dbReference>
<dbReference type="InterPro" id="IPR014757">
    <property type="entry name" value="Tscrpt_reg_IclR_C"/>
</dbReference>
<keyword evidence="3" id="KW-0804">Transcription</keyword>
<evidence type="ECO:0000313" key="6">
    <source>
        <dbReference type="EMBL" id="MEJ8846592.1"/>
    </source>
</evidence>
<dbReference type="PROSITE" id="PS51077">
    <property type="entry name" value="HTH_ICLR"/>
    <property type="match status" value="1"/>
</dbReference>
<feature type="domain" description="IclR-ED" evidence="5">
    <location>
        <begin position="78"/>
        <end position="261"/>
    </location>
</feature>
<dbReference type="InterPro" id="IPR050707">
    <property type="entry name" value="HTH_MetabolicPath_Reg"/>
</dbReference>
<name>A0ABU8WIX4_9BURK</name>
<dbReference type="PANTHER" id="PTHR30136:SF33">
    <property type="entry name" value="TRANSCRIPTIONAL REGULATORY PROTEIN"/>
    <property type="match status" value="1"/>
</dbReference>
<dbReference type="SUPFAM" id="SSF55781">
    <property type="entry name" value="GAF domain-like"/>
    <property type="match status" value="1"/>
</dbReference>
<protein>
    <submittedName>
        <fullName evidence="6">Helix-turn-helix domain-containing protein</fullName>
    </submittedName>
</protein>
<dbReference type="InterPro" id="IPR036390">
    <property type="entry name" value="WH_DNA-bd_sf"/>
</dbReference>
<keyword evidence="2" id="KW-0238">DNA-binding</keyword>
<dbReference type="InterPro" id="IPR005471">
    <property type="entry name" value="Tscrpt_reg_IclR_N"/>
</dbReference>
<dbReference type="RefSeq" id="WP_340341738.1">
    <property type="nucleotide sequence ID" value="NZ_JBBKZT010000003.1"/>
</dbReference>
<dbReference type="InterPro" id="IPR036388">
    <property type="entry name" value="WH-like_DNA-bd_sf"/>
</dbReference>
<gene>
    <name evidence="6" type="ORF">WKW82_08030</name>
</gene>
<sequence length="265" mass="28990">MNASTNAAAQDKQFANTLARGLELLMCFTPEQSVLGNKEFVARTGLDKATVSRLAYTLAQLGYLRHDKALGKYRLGAPVLSMGYPLLASMNLRQLVRPMIKRLADEVRGMVGISIRDRTSMVYMETCRSEEDSAPPIDIGAAFPIMVSANGRAWLARAAPEERDKALNQIKALYPKLHAERIAEVRQALRDFGQLGYCTSPGILRPDRLALAVPMARPVNAEIVVFNCTVALRGRPVPPLRAELAGRLVTLVREVEAAVFGASVD</sequence>
<proteinExistence type="predicted"/>
<evidence type="ECO:0000259" key="4">
    <source>
        <dbReference type="PROSITE" id="PS51077"/>
    </source>
</evidence>